<evidence type="ECO:0000313" key="1">
    <source>
        <dbReference type="EMBL" id="KAI7725485.1"/>
    </source>
</evidence>
<evidence type="ECO:0000313" key="2">
    <source>
        <dbReference type="Proteomes" id="UP001206925"/>
    </source>
</evidence>
<keyword evidence="2" id="KW-1185">Reference proteome</keyword>
<name>A0AAD5G1V7_AMBAR</name>
<protein>
    <submittedName>
        <fullName evidence="1">Uncharacterized protein</fullName>
    </submittedName>
</protein>
<proteinExistence type="predicted"/>
<comment type="caution">
    <text evidence="1">The sequence shown here is derived from an EMBL/GenBank/DDBJ whole genome shotgun (WGS) entry which is preliminary data.</text>
</comment>
<dbReference type="EMBL" id="JAMZMK010011932">
    <property type="protein sequence ID" value="KAI7725485.1"/>
    <property type="molecule type" value="Genomic_DNA"/>
</dbReference>
<dbReference type="AlphaFoldDB" id="A0AAD5G1V7"/>
<organism evidence="1 2">
    <name type="scientific">Ambrosia artemisiifolia</name>
    <name type="common">Common ragweed</name>
    <dbReference type="NCBI Taxonomy" id="4212"/>
    <lineage>
        <taxon>Eukaryota</taxon>
        <taxon>Viridiplantae</taxon>
        <taxon>Streptophyta</taxon>
        <taxon>Embryophyta</taxon>
        <taxon>Tracheophyta</taxon>
        <taxon>Spermatophyta</taxon>
        <taxon>Magnoliopsida</taxon>
        <taxon>eudicotyledons</taxon>
        <taxon>Gunneridae</taxon>
        <taxon>Pentapetalae</taxon>
        <taxon>asterids</taxon>
        <taxon>campanulids</taxon>
        <taxon>Asterales</taxon>
        <taxon>Asteraceae</taxon>
        <taxon>Asteroideae</taxon>
        <taxon>Heliantheae alliance</taxon>
        <taxon>Heliantheae</taxon>
        <taxon>Ambrosia</taxon>
    </lineage>
</organism>
<reference evidence="1" key="1">
    <citation type="submission" date="2022-06" db="EMBL/GenBank/DDBJ databases">
        <title>Uncovering the hologenomic basis of an extraordinary plant invasion.</title>
        <authorList>
            <person name="Bieker V.C."/>
            <person name="Martin M.D."/>
            <person name="Gilbert T."/>
            <person name="Hodgins K."/>
            <person name="Battlay P."/>
            <person name="Petersen B."/>
            <person name="Wilson J."/>
        </authorList>
    </citation>
    <scope>NUCLEOTIDE SEQUENCE</scope>
    <source>
        <strain evidence="1">AA19_3_7</strain>
        <tissue evidence="1">Leaf</tissue>
    </source>
</reference>
<gene>
    <name evidence="1" type="ORF">M8C21_008037</name>
</gene>
<sequence length="137" mass="15304">MPVIEGDQYIGVLEIAMTIPKKNFEIEIGRVCKALEERDLKSSAQNENINLIDTIEDYSRLLESPNTSKKTRNSKSKMIARNDITKLFGLSKADAIKICCICATTTPRQYDWDHAFASDPIGVVFYASFICCKSGST</sequence>
<dbReference type="Proteomes" id="UP001206925">
    <property type="component" value="Unassembled WGS sequence"/>
</dbReference>
<accession>A0AAD5G1V7</accession>